<organism evidence="1 2">
    <name type="scientific">Mycolicibacterium arenosum</name>
    <dbReference type="NCBI Taxonomy" id="2952157"/>
    <lineage>
        <taxon>Bacteria</taxon>
        <taxon>Bacillati</taxon>
        <taxon>Actinomycetota</taxon>
        <taxon>Actinomycetes</taxon>
        <taxon>Mycobacteriales</taxon>
        <taxon>Mycobacteriaceae</taxon>
        <taxon>Mycolicibacterium</taxon>
    </lineage>
</organism>
<evidence type="ECO:0000313" key="2">
    <source>
        <dbReference type="Proteomes" id="UP001651690"/>
    </source>
</evidence>
<reference evidence="1 2" key="1">
    <citation type="submission" date="2022-06" db="EMBL/GenBank/DDBJ databases">
        <title>Mycolicibacterium sp. CAU 1645 isolated from seawater.</title>
        <authorList>
            <person name="Kim W."/>
        </authorList>
    </citation>
    <scope>NUCLEOTIDE SEQUENCE [LARGE SCALE GENOMIC DNA]</scope>
    <source>
        <strain evidence="1 2">CAU 1645</strain>
    </source>
</reference>
<dbReference type="EMBL" id="JANDBD010000012">
    <property type="protein sequence ID" value="MCP9275730.1"/>
    <property type="molecule type" value="Genomic_DNA"/>
</dbReference>
<evidence type="ECO:0000313" key="1">
    <source>
        <dbReference type="EMBL" id="MCP9275730.1"/>
    </source>
</evidence>
<accession>A0ABT1MB14</accession>
<name>A0ABT1MB14_9MYCO</name>
<keyword evidence="2" id="KW-1185">Reference proteome</keyword>
<evidence type="ECO:0008006" key="3">
    <source>
        <dbReference type="Google" id="ProtNLM"/>
    </source>
</evidence>
<dbReference type="Proteomes" id="UP001651690">
    <property type="component" value="Unassembled WGS sequence"/>
</dbReference>
<protein>
    <recommendedName>
        <fullName evidence="3">Lipoprotein LppU</fullName>
    </recommendedName>
</protein>
<proteinExistence type="predicted"/>
<gene>
    <name evidence="1" type="ORF">NM203_26420</name>
</gene>
<comment type="caution">
    <text evidence="1">The sequence shown here is derived from an EMBL/GenBank/DDBJ whole genome shotgun (WGS) entry which is preliminary data.</text>
</comment>
<sequence>MTSWHAARVVLLAMLGLVLALSGCSLVSEPAPRAGTKVFGVGDCVKIPSTAPQMLHASEVSCAEDPSYTVGALSDDAGRCPSNEYQQLPSDFADDATSRLCLVPNLVADHCYVMEMPIGVMVRADCTDRDQQGVLVQITRRLDVRDQQACPSDVGHFAWPYPSPPRTYCTITVF</sequence>
<dbReference type="RefSeq" id="WP_255063569.1">
    <property type="nucleotide sequence ID" value="NZ_JANDBD010000012.1"/>
</dbReference>